<feature type="chain" id="PRO_5021956987" description="DUF5667 domain-containing protein" evidence="2">
    <location>
        <begin position="26"/>
        <end position="322"/>
    </location>
</feature>
<gene>
    <name evidence="3" type="ORF">CA12_28370</name>
</gene>
<evidence type="ECO:0000256" key="1">
    <source>
        <dbReference type="SAM" id="MobiDB-lite"/>
    </source>
</evidence>
<dbReference type="EMBL" id="CP036265">
    <property type="protein sequence ID" value="QDT16731.1"/>
    <property type="molecule type" value="Genomic_DNA"/>
</dbReference>
<proteinExistence type="predicted"/>
<evidence type="ECO:0000313" key="3">
    <source>
        <dbReference type="EMBL" id="QDT16731.1"/>
    </source>
</evidence>
<organism evidence="3 4">
    <name type="scientific">Alienimonas californiensis</name>
    <dbReference type="NCBI Taxonomy" id="2527989"/>
    <lineage>
        <taxon>Bacteria</taxon>
        <taxon>Pseudomonadati</taxon>
        <taxon>Planctomycetota</taxon>
        <taxon>Planctomycetia</taxon>
        <taxon>Planctomycetales</taxon>
        <taxon>Planctomycetaceae</taxon>
        <taxon>Alienimonas</taxon>
    </lineage>
</organism>
<sequence length="322" mass="33262" precursor="true">MRLRLFSPLVALAAAACVAPLPSAAAGDGDIAKATRLAAAVEQHALAAARFGSSVPLPDYFAFAHTANAIAAEAHAVEVKLAVGDVAGAKNCLRHMKGLIESLDKQEDRLTRRGPARSARKAADDFADDIEDCFEDLEDEVEDLRAVPIVLHGGAPHPALIGRPTIVPGPVQVGPPAYLSPRSDSYRPAPSAPAWGGGRTAPGTLPPGFEYQGEGENGGVYIGPSRESFGPGAGPIAPAGGANSPGGLYGDQVAPRPVDGGSFRPVPSRDSYRPVPNAAPAPPRYEGTMDDGFDGPALPGMPQAGFDRSSRAARLFPVTMLR</sequence>
<accession>A0A517PBJ8</accession>
<dbReference type="KEGG" id="acaf:CA12_28370"/>
<feature type="signal peptide" evidence="2">
    <location>
        <begin position="1"/>
        <end position="25"/>
    </location>
</feature>
<dbReference type="AlphaFoldDB" id="A0A517PBJ8"/>
<evidence type="ECO:0000256" key="2">
    <source>
        <dbReference type="SAM" id="SignalP"/>
    </source>
</evidence>
<dbReference type="PROSITE" id="PS51257">
    <property type="entry name" value="PROKAR_LIPOPROTEIN"/>
    <property type="match status" value="1"/>
</dbReference>
<protein>
    <recommendedName>
        <fullName evidence="5">DUF5667 domain-containing protein</fullName>
    </recommendedName>
</protein>
<feature type="region of interest" description="Disordered" evidence="1">
    <location>
        <begin position="181"/>
        <end position="208"/>
    </location>
</feature>
<reference evidence="3 4" key="1">
    <citation type="submission" date="2019-02" db="EMBL/GenBank/DDBJ databases">
        <title>Deep-cultivation of Planctomycetes and their phenomic and genomic characterization uncovers novel biology.</title>
        <authorList>
            <person name="Wiegand S."/>
            <person name="Jogler M."/>
            <person name="Boedeker C."/>
            <person name="Pinto D."/>
            <person name="Vollmers J."/>
            <person name="Rivas-Marin E."/>
            <person name="Kohn T."/>
            <person name="Peeters S.H."/>
            <person name="Heuer A."/>
            <person name="Rast P."/>
            <person name="Oberbeckmann S."/>
            <person name="Bunk B."/>
            <person name="Jeske O."/>
            <person name="Meyerdierks A."/>
            <person name="Storesund J.E."/>
            <person name="Kallscheuer N."/>
            <person name="Luecker S."/>
            <person name="Lage O.M."/>
            <person name="Pohl T."/>
            <person name="Merkel B.J."/>
            <person name="Hornburger P."/>
            <person name="Mueller R.-W."/>
            <person name="Bruemmer F."/>
            <person name="Labrenz M."/>
            <person name="Spormann A.M."/>
            <person name="Op den Camp H."/>
            <person name="Overmann J."/>
            <person name="Amann R."/>
            <person name="Jetten M.S.M."/>
            <person name="Mascher T."/>
            <person name="Medema M.H."/>
            <person name="Devos D.P."/>
            <person name="Kaster A.-K."/>
            <person name="Ovreas L."/>
            <person name="Rohde M."/>
            <person name="Galperin M.Y."/>
            <person name="Jogler C."/>
        </authorList>
    </citation>
    <scope>NUCLEOTIDE SEQUENCE [LARGE SCALE GENOMIC DNA]</scope>
    <source>
        <strain evidence="3 4">CA12</strain>
    </source>
</reference>
<keyword evidence="4" id="KW-1185">Reference proteome</keyword>
<keyword evidence="2" id="KW-0732">Signal</keyword>
<dbReference type="Proteomes" id="UP000318741">
    <property type="component" value="Chromosome"/>
</dbReference>
<feature type="region of interest" description="Disordered" evidence="1">
    <location>
        <begin position="262"/>
        <end position="306"/>
    </location>
</feature>
<evidence type="ECO:0000313" key="4">
    <source>
        <dbReference type="Proteomes" id="UP000318741"/>
    </source>
</evidence>
<name>A0A517PBJ8_9PLAN</name>
<evidence type="ECO:0008006" key="5">
    <source>
        <dbReference type="Google" id="ProtNLM"/>
    </source>
</evidence>